<comment type="function">
    <text evidence="12">Represses a number of genes involved in the response to DNA damage (SOS response), including recA and lexA. In the presence of single-stranded DNA, RecA interacts with LexA causing an autocatalytic cleavage which disrupts the DNA-binding part of LexA, leading to derepression of the SOS regulon and eventually DNA repair.</text>
</comment>
<dbReference type="SUPFAM" id="SSF46785">
    <property type="entry name" value="Winged helix' DNA-binding domain"/>
    <property type="match status" value="1"/>
</dbReference>
<dbReference type="InterPro" id="IPR036286">
    <property type="entry name" value="LexA/Signal_pep-like_sf"/>
</dbReference>
<evidence type="ECO:0000256" key="12">
    <source>
        <dbReference type="HAMAP-Rule" id="MF_00015"/>
    </source>
</evidence>
<accession>A0A7X9IKE4</accession>
<dbReference type="GO" id="GO:0009432">
    <property type="term" value="P:SOS response"/>
    <property type="evidence" value="ECO:0007669"/>
    <property type="project" value="UniProtKB-UniRule"/>
</dbReference>
<dbReference type="SUPFAM" id="SSF51306">
    <property type="entry name" value="LexA/Signal peptidase"/>
    <property type="match status" value="1"/>
</dbReference>
<dbReference type="InterPro" id="IPR036388">
    <property type="entry name" value="WH-like_DNA-bd_sf"/>
</dbReference>
<protein>
    <recommendedName>
        <fullName evidence="12">LexA repressor</fullName>
        <ecNumber evidence="12">3.4.21.88</ecNumber>
    </recommendedName>
</protein>
<dbReference type="NCBIfam" id="TIGR00498">
    <property type="entry name" value="lexA"/>
    <property type="match status" value="1"/>
</dbReference>
<keyword evidence="11 12" id="KW-0742">SOS response</keyword>
<keyword evidence="3 12" id="KW-0235">DNA replication</keyword>
<evidence type="ECO:0000256" key="5">
    <source>
        <dbReference type="ARBA" id="ARBA00022801"/>
    </source>
</evidence>
<keyword evidence="9 12" id="KW-0804">Transcription</keyword>
<evidence type="ECO:0000256" key="3">
    <source>
        <dbReference type="ARBA" id="ARBA00022705"/>
    </source>
</evidence>
<evidence type="ECO:0000256" key="6">
    <source>
        <dbReference type="ARBA" id="ARBA00022813"/>
    </source>
</evidence>
<dbReference type="InterPro" id="IPR036390">
    <property type="entry name" value="WH_DNA-bd_sf"/>
</dbReference>
<keyword evidence="2 12" id="KW-0678">Repressor</keyword>
<keyword evidence="5 12" id="KW-0378">Hydrolase</keyword>
<feature type="domain" description="LexA repressor DNA-binding" evidence="15">
    <location>
        <begin position="20"/>
        <end position="79"/>
    </location>
</feature>
<dbReference type="InterPro" id="IPR050077">
    <property type="entry name" value="LexA_repressor"/>
</dbReference>
<dbReference type="GO" id="GO:0006260">
    <property type="term" value="P:DNA replication"/>
    <property type="evidence" value="ECO:0007669"/>
    <property type="project" value="UniProtKB-UniRule"/>
</dbReference>
<dbReference type="PANTHER" id="PTHR33516">
    <property type="entry name" value="LEXA REPRESSOR"/>
    <property type="match status" value="1"/>
</dbReference>
<dbReference type="EC" id="3.4.21.88" evidence="12"/>
<dbReference type="CDD" id="cd06529">
    <property type="entry name" value="S24_LexA-like"/>
    <property type="match status" value="1"/>
</dbReference>
<evidence type="ECO:0000256" key="2">
    <source>
        <dbReference type="ARBA" id="ARBA00022491"/>
    </source>
</evidence>
<dbReference type="InterPro" id="IPR011991">
    <property type="entry name" value="ArsR-like_HTH"/>
</dbReference>
<dbReference type="GO" id="GO:0006281">
    <property type="term" value="P:DNA repair"/>
    <property type="evidence" value="ECO:0007669"/>
    <property type="project" value="UniProtKB-UniRule"/>
</dbReference>
<comment type="caution">
    <text evidence="16">The sequence shown here is derived from an EMBL/GenBank/DDBJ whole genome shotgun (WGS) entry which is preliminary data.</text>
</comment>
<sequence>MKEKSNIKESVKSSNAFKTSTLAPVQRQTLDFLKHFIADKGYGPTLKEIAEAIGVKSVSTAHFHLERLEDKGFISRGPDGSIEIVGTEKMQLGPTAVPLAGVIAAGMPIEAIENSAWIEIPPQMLDSRGEVFCLEVSGESMIDAHICDKDVVVIRKQDHAKDGEIVVALLDDGSATLKYFRRLRNGGAMLVPANSTMQPIPVDSVTIQGVVVGVLRYLH</sequence>
<dbReference type="PANTHER" id="PTHR33516:SF2">
    <property type="entry name" value="LEXA REPRESSOR-RELATED"/>
    <property type="match status" value="1"/>
</dbReference>
<gene>
    <name evidence="12 16" type="primary">lexA</name>
    <name evidence="16" type="ORF">GYA55_07735</name>
</gene>
<dbReference type="HAMAP" id="MF_00015">
    <property type="entry name" value="LexA"/>
    <property type="match status" value="1"/>
</dbReference>
<comment type="similarity">
    <text evidence="1 12 13">Belongs to the peptidase S24 family.</text>
</comment>
<evidence type="ECO:0000256" key="1">
    <source>
        <dbReference type="ARBA" id="ARBA00007484"/>
    </source>
</evidence>
<dbReference type="InterPro" id="IPR006199">
    <property type="entry name" value="LexA_DNA-bd_dom"/>
</dbReference>
<organism evidence="16 17">
    <name type="scientific">SAR324 cluster bacterium</name>
    <dbReference type="NCBI Taxonomy" id="2024889"/>
    <lineage>
        <taxon>Bacteria</taxon>
        <taxon>Deltaproteobacteria</taxon>
        <taxon>SAR324 cluster</taxon>
    </lineage>
</organism>
<evidence type="ECO:0000313" key="17">
    <source>
        <dbReference type="Proteomes" id="UP000524246"/>
    </source>
</evidence>
<evidence type="ECO:0000313" key="16">
    <source>
        <dbReference type="EMBL" id="NMC63044.1"/>
    </source>
</evidence>
<keyword evidence="8 12" id="KW-0238">DNA-binding</keyword>
<name>A0A7X9IKE4_9DELT</name>
<evidence type="ECO:0000256" key="13">
    <source>
        <dbReference type="RuleBase" id="RU003991"/>
    </source>
</evidence>
<dbReference type="InterPro" id="IPR015927">
    <property type="entry name" value="Peptidase_S24_S26A/B/C"/>
</dbReference>
<evidence type="ECO:0000259" key="14">
    <source>
        <dbReference type="Pfam" id="PF00717"/>
    </source>
</evidence>
<dbReference type="EMBL" id="JAAZON010000340">
    <property type="protein sequence ID" value="NMC63044.1"/>
    <property type="molecule type" value="Genomic_DNA"/>
</dbReference>
<dbReference type="AlphaFoldDB" id="A0A7X9IKE4"/>
<dbReference type="CDD" id="cd00090">
    <property type="entry name" value="HTH_ARSR"/>
    <property type="match status" value="1"/>
</dbReference>
<dbReference type="GO" id="GO:0006508">
    <property type="term" value="P:proteolysis"/>
    <property type="evidence" value="ECO:0007669"/>
    <property type="project" value="InterPro"/>
</dbReference>
<feature type="active site" description="For autocatalytic cleavage activity" evidence="12">
    <location>
        <position position="140"/>
    </location>
</feature>
<evidence type="ECO:0000256" key="10">
    <source>
        <dbReference type="ARBA" id="ARBA00023204"/>
    </source>
</evidence>
<dbReference type="InterPro" id="IPR006197">
    <property type="entry name" value="Peptidase_S24_LexA"/>
</dbReference>
<dbReference type="Gene3D" id="2.10.109.10">
    <property type="entry name" value="Umud Fragment, subunit A"/>
    <property type="match status" value="1"/>
</dbReference>
<dbReference type="Gene3D" id="1.10.10.10">
    <property type="entry name" value="Winged helix-like DNA-binding domain superfamily/Winged helix DNA-binding domain"/>
    <property type="match status" value="1"/>
</dbReference>
<evidence type="ECO:0000256" key="11">
    <source>
        <dbReference type="ARBA" id="ARBA00023236"/>
    </source>
</evidence>
<reference evidence="16 17" key="1">
    <citation type="journal article" date="2020" name="Biotechnol. Biofuels">
        <title>New insights from the biogas microbiome by comprehensive genome-resolved metagenomics of nearly 1600 species originating from multiple anaerobic digesters.</title>
        <authorList>
            <person name="Campanaro S."/>
            <person name="Treu L."/>
            <person name="Rodriguez-R L.M."/>
            <person name="Kovalovszki A."/>
            <person name="Ziels R.M."/>
            <person name="Maus I."/>
            <person name="Zhu X."/>
            <person name="Kougias P.G."/>
            <person name="Basile A."/>
            <person name="Luo G."/>
            <person name="Schluter A."/>
            <person name="Konstantinidis K.T."/>
            <person name="Angelidaki I."/>
        </authorList>
    </citation>
    <scope>NUCLEOTIDE SEQUENCE [LARGE SCALE GENOMIC DNA]</scope>
    <source>
        <strain evidence="16">AS27yjCOA_65</strain>
    </source>
</reference>
<keyword evidence="6 12" id="KW-0068">Autocatalytic cleavage</keyword>
<evidence type="ECO:0000256" key="7">
    <source>
        <dbReference type="ARBA" id="ARBA00023015"/>
    </source>
</evidence>
<dbReference type="GO" id="GO:0004252">
    <property type="term" value="F:serine-type endopeptidase activity"/>
    <property type="evidence" value="ECO:0007669"/>
    <property type="project" value="UniProtKB-UniRule"/>
</dbReference>
<dbReference type="Pfam" id="PF01726">
    <property type="entry name" value="LexA_DNA_bind"/>
    <property type="match status" value="1"/>
</dbReference>
<keyword evidence="4 12" id="KW-0227">DNA damage</keyword>
<dbReference type="Proteomes" id="UP000524246">
    <property type="component" value="Unassembled WGS sequence"/>
</dbReference>
<dbReference type="GO" id="GO:0045892">
    <property type="term" value="P:negative regulation of DNA-templated transcription"/>
    <property type="evidence" value="ECO:0007669"/>
    <property type="project" value="UniProtKB-UniRule"/>
</dbReference>
<keyword evidence="10 12" id="KW-0234">DNA repair</keyword>
<evidence type="ECO:0000256" key="8">
    <source>
        <dbReference type="ARBA" id="ARBA00023125"/>
    </source>
</evidence>
<evidence type="ECO:0000259" key="15">
    <source>
        <dbReference type="Pfam" id="PF01726"/>
    </source>
</evidence>
<dbReference type="GO" id="GO:0003677">
    <property type="term" value="F:DNA binding"/>
    <property type="evidence" value="ECO:0007669"/>
    <property type="project" value="UniProtKB-UniRule"/>
</dbReference>
<feature type="DNA-binding region" description="H-T-H motif" evidence="12">
    <location>
        <begin position="46"/>
        <end position="66"/>
    </location>
</feature>
<dbReference type="PRINTS" id="PR00726">
    <property type="entry name" value="LEXASERPTASE"/>
</dbReference>
<proteinExistence type="inferred from homology"/>
<comment type="catalytic activity">
    <reaction evidence="12">
        <text>Hydrolysis of Ala-|-Gly bond in repressor LexA.</text>
        <dbReference type="EC" id="3.4.21.88"/>
    </reaction>
</comment>
<comment type="subunit">
    <text evidence="12">Homodimer.</text>
</comment>
<dbReference type="InterPro" id="IPR006200">
    <property type="entry name" value="LexA"/>
</dbReference>
<feature type="domain" description="Peptidase S24/S26A/S26B/S26C" evidence="14">
    <location>
        <begin position="98"/>
        <end position="212"/>
    </location>
</feature>
<feature type="site" description="Cleavage; by autolysis" evidence="12">
    <location>
        <begin position="105"/>
        <end position="106"/>
    </location>
</feature>
<keyword evidence="7 12" id="KW-0805">Transcription regulation</keyword>
<dbReference type="InterPro" id="IPR039418">
    <property type="entry name" value="LexA-like"/>
</dbReference>
<dbReference type="Pfam" id="PF00717">
    <property type="entry name" value="Peptidase_S24"/>
    <property type="match status" value="1"/>
</dbReference>
<evidence type="ECO:0000256" key="4">
    <source>
        <dbReference type="ARBA" id="ARBA00022763"/>
    </source>
</evidence>
<evidence type="ECO:0000256" key="9">
    <source>
        <dbReference type="ARBA" id="ARBA00023163"/>
    </source>
</evidence>
<feature type="active site" description="For autocatalytic cleavage activity" evidence="12">
    <location>
        <position position="178"/>
    </location>
</feature>